<sequence>MLIGNELDEKQKTVERVVRSFSDDYDNRIASLPSSVLRKHNELTFTPEWNAEQTASRYNHSCKDSLAYQSAEYRIFRVSM</sequence>
<dbReference type="AlphaFoldDB" id="A0AAD5WLW3"/>
<protein>
    <submittedName>
        <fullName evidence="1">Uncharacterized protein</fullName>
    </submittedName>
</protein>
<gene>
    <name evidence="1" type="ORF">KIN20_037264</name>
</gene>
<accession>A0AAD5WLW3</accession>
<proteinExistence type="predicted"/>
<dbReference type="Proteomes" id="UP001196413">
    <property type="component" value="Unassembled WGS sequence"/>
</dbReference>
<evidence type="ECO:0000313" key="2">
    <source>
        <dbReference type="Proteomes" id="UP001196413"/>
    </source>
</evidence>
<organism evidence="1 2">
    <name type="scientific">Parelaphostrongylus tenuis</name>
    <name type="common">Meningeal worm</name>
    <dbReference type="NCBI Taxonomy" id="148309"/>
    <lineage>
        <taxon>Eukaryota</taxon>
        <taxon>Metazoa</taxon>
        <taxon>Ecdysozoa</taxon>
        <taxon>Nematoda</taxon>
        <taxon>Chromadorea</taxon>
        <taxon>Rhabditida</taxon>
        <taxon>Rhabditina</taxon>
        <taxon>Rhabditomorpha</taxon>
        <taxon>Strongyloidea</taxon>
        <taxon>Metastrongylidae</taxon>
        <taxon>Parelaphostrongylus</taxon>
    </lineage>
</organism>
<name>A0AAD5WLW3_PARTN</name>
<evidence type="ECO:0000313" key="1">
    <source>
        <dbReference type="EMBL" id="KAJ1374556.1"/>
    </source>
</evidence>
<comment type="caution">
    <text evidence="1">The sequence shown here is derived from an EMBL/GenBank/DDBJ whole genome shotgun (WGS) entry which is preliminary data.</text>
</comment>
<keyword evidence="2" id="KW-1185">Reference proteome</keyword>
<dbReference type="EMBL" id="JAHQIW010007468">
    <property type="protein sequence ID" value="KAJ1374556.1"/>
    <property type="molecule type" value="Genomic_DNA"/>
</dbReference>
<reference evidence="1" key="1">
    <citation type="submission" date="2021-06" db="EMBL/GenBank/DDBJ databases">
        <title>Parelaphostrongylus tenuis whole genome reference sequence.</title>
        <authorList>
            <person name="Garwood T.J."/>
            <person name="Larsen P.A."/>
            <person name="Fountain-Jones N.M."/>
            <person name="Garbe J.R."/>
            <person name="Macchietto M.G."/>
            <person name="Kania S.A."/>
            <person name="Gerhold R.W."/>
            <person name="Richards J.E."/>
            <person name="Wolf T.M."/>
        </authorList>
    </citation>
    <scope>NUCLEOTIDE SEQUENCE</scope>
    <source>
        <strain evidence="1">MNPRO001-30</strain>
        <tissue evidence="1">Meninges</tissue>
    </source>
</reference>